<dbReference type="InterPro" id="IPR000793">
    <property type="entry name" value="ATP_synth_asu_C"/>
</dbReference>
<evidence type="ECO:0000313" key="16">
    <source>
        <dbReference type="EMBL" id="KXS96757.1"/>
    </source>
</evidence>
<dbReference type="GO" id="GO:0005524">
    <property type="term" value="F:ATP binding"/>
    <property type="evidence" value="ECO:0007669"/>
    <property type="project" value="UniProtKB-KW"/>
</dbReference>
<dbReference type="SUPFAM" id="SSF52540">
    <property type="entry name" value="P-loop containing nucleoside triphosphate hydrolases"/>
    <property type="match status" value="2"/>
</dbReference>
<keyword evidence="8 12" id="KW-0406">Ion transport</keyword>
<keyword evidence="17" id="KW-1185">Reference proteome</keyword>
<comment type="caution">
    <text evidence="16">The sequence shown here is derived from an EMBL/GenBank/DDBJ whole genome shotgun (WGS) entry which is preliminary data.</text>
</comment>
<dbReference type="Pfam" id="PF02874">
    <property type="entry name" value="ATP-synt_ab_N"/>
    <property type="match status" value="1"/>
</dbReference>
<dbReference type="SUPFAM" id="SSF50615">
    <property type="entry name" value="N-terminal domain of alpha and beta subunits of F1 ATP synthase"/>
    <property type="match status" value="1"/>
</dbReference>
<dbReference type="AlphaFoldDB" id="A0A139H2S1"/>
<sequence length="678" mass="74552">MFRTALRTSARAAGALSASSRFAVQRSAPAAVNITRGYAADTKAAPTEVSSILEQRIRGVQEEAGLAETGRVLTVGDGIARVYGMNNVQAEELVEFASGVTGMCMNLEAGQVGVVLFGSDRLVKEGETVKRTGQIVDVPVGPELLGRVVDALGNPIDGKGPIKTKERRRAQMKAPGILPRKSVNQPVQTGLKSIDAMVPIGRGQRELIIGDRQTGKTAVALDTMLNQKRWNNSSDEAKKLYCIYVAVGQKRSTVAQLVKTLEENDAMKYCCVVAATASEAAPLQFLAPFSACSMGEWYVLPISFVEKFTFPSHDPILPQRTFQTIALPIRCPFGKPADLKVHQTRKKHLKRLATSDNVYSIVALISYRILDHFLTISLAHHYTTLYQDHVDLKNMLMENLIGSETTVLHLNRPPCCHHLRRSEVFLPGFPHVQHPLTFHRSKQAVAYRQMSLLLRRPPGREAYPGDVFYLHSRLLERAAKMNKNFGEGSLTALPVIETQGGDVSAYIPTNVISITDGQIFLESELFYKGIRPAINVGLSVSRVGSAAQLKSMKQVAGSLKLFLAQYREVAAFAQFGSDLDAATKQTLSRGERLTELLKQKQYQPMAVNEMVPLIFAGVNGHLDSVPVNKILKWEADFLSHLKSNESALLEQIDKEGSLSKDLEGKLKEVVVNFTKSFS</sequence>
<dbReference type="InterPro" id="IPR036121">
    <property type="entry name" value="ATPase_F1/V1/A1_a/bsu_N_sf"/>
</dbReference>
<feature type="domain" description="ATPase F1/V1/A1 complex alpha/beta subunit nucleotide-binding" evidence="13">
    <location>
        <begin position="441"/>
        <end position="541"/>
    </location>
</feature>
<keyword evidence="10" id="KW-0139">CF(1)</keyword>
<dbReference type="FunFam" id="2.40.30.20:FF:000001">
    <property type="entry name" value="ATP synthase subunit alpha"/>
    <property type="match status" value="1"/>
</dbReference>
<dbReference type="GO" id="GO:0046933">
    <property type="term" value="F:proton-transporting ATP synthase activity, rotational mechanism"/>
    <property type="evidence" value="ECO:0007669"/>
    <property type="project" value="InterPro"/>
</dbReference>
<dbReference type="OrthoDB" id="9805536at2759"/>
<dbReference type="HAMAP" id="MF_01346">
    <property type="entry name" value="ATP_synth_alpha_bact"/>
    <property type="match status" value="1"/>
</dbReference>
<evidence type="ECO:0000256" key="9">
    <source>
        <dbReference type="ARBA" id="ARBA00023136"/>
    </source>
</evidence>
<dbReference type="FunFam" id="3.40.50.300:FF:004039">
    <property type="entry name" value="ATP synthase subunit alpha, mitochondrial"/>
    <property type="match status" value="1"/>
</dbReference>
<comment type="similarity">
    <text evidence="2 12">Belongs to the ATPase alpha/beta chains family.</text>
</comment>
<dbReference type="InterPro" id="IPR038376">
    <property type="entry name" value="ATP_synth_asu_C_sf"/>
</dbReference>
<dbReference type="Pfam" id="PF00006">
    <property type="entry name" value="ATP-synt_ab"/>
    <property type="match status" value="2"/>
</dbReference>
<evidence type="ECO:0000256" key="10">
    <source>
        <dbReference type="ARBA" id="ARBA00023196"/>
    </source>
</evidence>
<dbReference type="EMBL" id="LFZN01000163">
    <property type="protein sequence ID" value="KXS96757.1"/>
    <property type="molecule type" value="Genomic_DNA"/>
</dbReference>
<comment type="subcellular location">
    <subcellularLocation>
        <location evidence="1">Mitochondrion inner membrane</location>
    </subcellularLocation>
</comment>
<dbReference type="FunFam" id="1.20.150.20:FF:000001">
    <property type="entry name" value="ATP synthase subunit alpha"/>
    <property type="match status" value="1"/>
</dbReference>
<feature type="domain" description="ATP synthase alpha subunit C-terminal" evidence="14">
    <location>
        <begin position="548"/>
        <end position="673"/>
    </location>
</feature>
<keyword evidence="4 12" id="KW-0813">Transport</keyword>
<dbReference type="GO" id="GO:0043531">
    <property type="term" value="F:ADP binding"/>
    <property type="evidence" value="ECO:0007669"/>
    <property type="project" value="TreeGrafter"/>
</dbReference>
<keyword evidence="7" id="KW-0067">ATP-binding</keyword>
<name>A0A139H2S1_9PEZI</name>
<dbReference type="InterPro" id="IPR000194">
    <property type="entry name" value="ATPase_F1/V1/A1_a/bsu_nucl-bd"/>
</dbReference>
<dbReference type="InterPro" id="IPR004100">
    <property type="entry name" value="ATPase_F1/V1/A1_a/bsu_N"/>
</dbReference>
<proteinExistence type="inferred from homology"/>
<evidence type="ECO:0000259" key="15">
    <source>
        <dbReference type="Pfam" id="PF02874"/>
    </source>
</evidence>
<keyword evidence="11" id="KW-0066">ATP synthesis</keyword>
<dbReference type="InterPro" id="IPR005294">
    <property type="entry name" value="ATP_synth_F1_asu"/>
</dbReference>
<keyword evidence="5" id="KW-0547">Nucleotide-binding</keyword>
<dbReference type="PROSITE" id="PS00152">
    <property type="entry name" value="ATPASE_ALPHA_BETA"/>
    <property type="match status" value="1"/>
</dbReference>
<dbReference type="SUPFAM" id="SSF47917">
    <property type="entry name" value="C-terminal domain of alpha and beta subunits of F1 ATP synthase"/>
    <property type="match status" value="1"/>
</dbReference>
<dbReference type="InterPro" id="IPR020003">
    <property type="entry name" value="ATPase_a/bsu_AS"/>
</dbReference>
<evidence type="ECO:0000259" key="14">
    <source>
        <dbReference type="Pfam" id="PF00306"/>
    </source>
</evidence>
<gene>
    <name evidence="16" type="ORF">AC578_5351</name>
</gene>
<evidence type="ECO:0000256" key="8">
    <source>
        <dbReference type="ARBA" id="ARBA00023065"/>
    </source>
</evidence>
<reference evidence="16 17" key="1">
    <citation type="submission" date="2015-07" db="EMBL/GenBank/DDBJ databases">
        <title>Comparative genomics of the Sigatoka disease complex on banana suggests a link between parallel evolutionary changes in Pseudocercospora fijiensis and Pseudocercospora eumusae and increased virulence on the banana host.</title>
        <authorList>
            <person name="Chang T.-C."/>
            <person name="Salvucci A."/>
            <person name="Crous P.W."/>
            <person name="Stergiopoulos I."/>
        </authorList>
    </citation>
    <scope>NUCLEOTIDE SEQUENCE [LARGE SCALE GENOMIC DNA]</scope>
    <source>
        <strain evidence="16 17">CBS 114824</strain>
    </source>
</reference>
<protein>
    <recommendedName>
        <fullName evidence="3">ATP synthase subunit alpha, mitochondrial</fullName>
    </recommendedName>
</protein>
<dbReference type="InterPro" id="IPR027417">
    <property type="entry name" value="P-loop_NTPase"/>
</dbReference>
<dbReference type="GO" id="GO:0005743">
    <property type="term" value="C:mitochondrial inner membrane"/>
    <property type="evidence" value="ECO:0007669"/>
    <property type="project" value="UniProtKB-SubCell"/>
</dbReference>
<dbReference type="PANTHER" id="PTHR48082">
    <property type="entry name" value="ATP SYNTHASE SUBUNIT ALPHA, MITOCHONDRIAL"/>
    <property type="match status" value="1"/>
</dbReference>
<evidence type="ECO:0000256" key="6">
    <source>
        <dbReference type="ARBA" id="ARBA00022781"/>
    </source>
</evidence>
<evidence type="ECO:0000256" key="7">
    <source>
        <dbReference type="ARBA" id="ARBA00022840"/>
    </source>
</evidence>
<dbReference type="Gene3D" id="1.20.150.20">
    <property type="entry name" value="ATP synthase alpha/beta chain, C-terminal domain"/>
    <property type="match status" value="1"/>
</dbReference>
<dbReference type="GO" id="GO:0045259">
    <property type="term" value="C:proton-transporting ATP synthase complex"/>
    <property type="evidence" value="ECO:0007669"/>
    <property type="project" value="UniProtKB-KW"/>
</dbReference>
<evidence type="ECO:0000256" key="12">
    <source>
        <dbReference type="RuleBase" id="RU000339"/>
    </source>
</evidence>
<dbReference type="Proteomes" id="UP000070133">
    <property type="component" value="Unassembled WGS sequence"/>
</dbReference>
<dbReference type="CDD" id="cd18116">
    <property type="entry name" value="ATP-synt_F1_alpha_N"/>
    <property type="match status" value="1"/>
</dbReference>
<dbReference type="PANTHER" id="PTHR48082:SF2">
    <property type="entry name" value="ATP SYNTHASE SUBUNIT ALPHA, MITOCHONDRIAL"/>
    <property type="match status" value="1"/>
</dbReference>
<dbReference type="STRING" id="321146.A0A139H2S1"/>
<dbReference type="InterPro" id="IPR033732">
    <property type="entry name" value="ATP_synth_F1_a_nt-bd_dom"/>
</dbReference>
<evidence type="ECO:0000259" key="13">
    <source>
        <dbReference type="Pfam" id="PF00006"/>
    </source>
</evidence>
<dbReference type="Pfam" id="PF00306">
    <property type="entry name" value="ATP-synt_ab_C"/>
    <property type="match status" value="1"/>
</dbReference>
<evidence type="ECO:0000256" key="2">
    <source>
        <dbReference type="ARBA" id="ARBA00008936"/>
    </source>
</evidence>
<feature type="domain" description="ATPase F1/V1/A1 complex alpha/beta subunit N-terminal" evidence="15">
    <location>
        <begin position="67"/>
        <end position="133"/>
    </location>
</feature>
<dbReference type="CDD" id="cd18113">
    <property type="entry name" value="ATP-synt_F1_alpha_C"/>
    <property type="match status" value="1"/>
</dbReference>
<organism evidence="16 17">
    <name type="scientific">Pseudocercospora eumusae</name>
    <dbReference type="NCBI Taxonomy" id="321146"/>
    <lineage>
        <taxon>Eukaryota</taxon>
        <taxon>Fungi</taxon>
        <taxon>Dikarya</taxon>
        <taxon>Ascomycota</taxon>
        <taxon>Pezizomycotina</taxon>
        <taxon>Dothideomycetes</taxon>
        <taxon>Dothideomycetidae</taxon>
        <taxon>Mycosphaerellales</taxon>
        <taxon>Mycosphaerellaceae</taxon>
        <taxon>Pseudocercospora</taxon>
    </lineage>
</organism>
<evidence type="ECO:0000256" key="11">
    <source>
        <dbReference type="ARBA" id="ARBA00023310"/>
    </source>
</evidence>
<keyword evidence="9" id="KW-0472">Membrane</keyword>
<dbReference type="FunFam" id="3.40.50.300:FF:002432">
    <property type="entry name" value="ATP synthase subunit alpha, mitochondrial"/>
    <property type="match status" value="1"/>
</dbReference>
<keyword evidence="6 12" id="KW-0375">Hydrogen ion transport</keyword>
<dbReference type="Gene3D" id="2.40.30.20">
    <property type="match status" value="1"/>
</dbReference>
<dbReference type="CDD" id="cd01132">
    <property type="entry name" value="F1-ATPase_alpha_CD"/>
    <property type="match status" value="1"/>
</dbReference>
<feature type="domain" description="ATPase F1/V1/A1 complex alpha/beta subunit nucleotide-binding" evidence="13">
    <location>
        <begin position="190"/>
        <end position="298"/>
    </location>
</feature>
<dbReference type="Gene3D" id="3.40.50.300">
    <property type="entry name" value="P-loop containing nucleotide triphosphate hydrolases"/>
    <property type="match status" value="2"/>
</dbReference>
<evidence type="ECO:0000313" key="17">
    <source>
        <dbReference type="Proteomes" id="UP000070133"/>
    </source>
</evidence>
<dbReference type="InterPro" id="IPR023366">
    <property type="entry name" value="ATP_synth_asu-like_sf"/>
</dbReference>
<evidence type="ECO:0000256" key="1">
    <source>
        <dbReference type="ARBA" id="ARBA00004273"/>
    </source>
</evidence>
<evidence type="ECO:0000256" key="5">
    <source>
        <dbReference type="ARBA" id="ARBA00022741"/>
    </source>
</evidence>
<evidence type="ECO:0000256" key="3">
    <source>
        <dbReference type="ARBA" id="ARBA00016087"/>
    </source>
</evidence>
<accession>A0A139H2S1</accession>
<evidence type="ECO:0000256" key="4">
    <source>
        <dbReference type="ARBA" id="ARBA00022448"/>
    </source>
</evidence>